<feature type="domain" description="Ketosynthase family 3 (KS3)" evidence="26">
    <location>
        <begin position="627"/>
        <end position="1053"/>
    </location>
</feature>
<dbReference type="GO" id="GO:0004312">
    <property type="term" value="F:fatty acid synthase activity"/>
    <property type="evidence" value="ECO:0007669"/>
    <property type="project" value="TreeGrafter"/>
</dbReference>
<dbReference type="Gene3D" id="2.30.38.10">
    <property type="entry name" value="Luciferase, Domain 3"/>
    <property type="match status" value="1"/>
</dbReference>
<name>H8MX06_CORCM</name>
<keyword evidence="8" id="KW-0276">Fatty acid metabolism</keyword>
<evidence type="ECO:0000256" key="9">
    <source>
        <dbReference type="ARBA" id="ARBA00022857"/>
    </source>
</evidence>
<evidence type="ECO:0000256" key="18">
    <source>
        <dbReference type="ARBA" id="ARBA00058455"/>
    </source>
</evidence>
<dbReference type="InterPro" id="IPR016035">
    <property type="entry name" value="Acyl_Trfase/lysoPLipase"/>
</dbReference>
<dbReference type="PROSITE" id="PS00606">
    <property type="entry name" value="KS3_1"/>
    <property type="match status" value="1"/>
</dbReference>
<keyword evidence="10" id="KW-0663">Pyridoxal phosphate</keyword>
<accession>H8MX06</accession>
<evidence type="ECO:0000256" key="7">
    <source>
        <dbReference type="ARBA" id="ARBA00022679"/>
    </source>
</evidence>
<dbReference type="Gene3D" id="3.40.366.10">
    <property type="entry name" value="Malonyl-Coenzyme A Acyl Carrier Protein, domain 2"/>
    <property type="match status" value="1"/>
</dbReference>
<dbReference type="InterPro" id="IPR016036">
    <property type="entry name" value="Malonyl_transacylase_ACP-bd"/>
</dbReference>
<evidence type="ECO:0000256" key="22">
    <source>
        <dbReference type="ARBA" id="ARBA00078169"/>
    </source>
</evidence>
<dbReference type="InterPro" id="IPR036736">
    <property type="entry name" value="ACP-like_sf"/>
</dbReference>
<dbReference type="eggNOG" id="COG3321">
    <property type="taxonomic scope" value="Bacteria"/>
</dbReference>
<comment type="cofactor">
    <cofactor evidence="2">
        <name>NADP(+)</name>
        <dbReference type="ChEBI" id="CHEBI:58349"/>
    </cofactor>
</comment>
<comment type="similarity">
    <text evidence="4">Belongs to the ATP-dependent AMP-binding enzyme family.</text>
</comment>
<keyword evidence="9" id="KW-0521">NADP</keyword>
<keyword evidence="5" id="KW-0596">Phosphopantetheine</keyword>
<organism evidence="27 28">
    <name type="scientific">Corallococcus coralloides (strain ATCC 25202 / DSM 2259 / NBRC 100086 / M2)</name>
    <name type="common">Myxococcus coralloides</name>
    <dbReference type="NCBI Taxonomy" id="1144275"/>
    <lineage>
        <taxon>Bacteria</taxon>
        <taxon>Pseudomonadati</taxon>
        <taxon>Myxococcota</taxon>
        <taxon>Myxococcia</taxon>
        <taxon>Myxococcales</taxon>
        <taxon>Cystobacterineae</taxon>
        <taxon>Myxococcaceae</taxon>
        <taxon>Corallococcus</taxon>
    </lineage>
</organism>
<dbReference type="PANTHER" id="PTHR43775">
    <property type="entry name" value="FATTY ACID SYNTHASE"/>
    <property type="match status" value="1"/>
</dbReference>
<evidence type="ECO:0000256" key="23">
    <source>
        <dbReference type="ARBA" id="ARBA00084020"/>
    </source>
</evidence>
<dbReference type="Gene3D" id="1.10.1200.10">
    <property type="entry name" value="ACP-like"/>
    <property type="match status" value="2"/>
</dbReference>
<dbReference type="Gene3D" id="3.40.47.10">
    <property type="match status" value="1"/>
</dbReference>
<dbReference type="InterPro" id="IPR001227">
    <property type="entry name" value="Ac_transferase_dom_sf"/>
</dbReference>
<dbReference type="InterPro" id="IPR015424">
    <property type="entry name" value="PyrdxlP-dep_Trfase"/>
</dbReference>
<dbReference type="SUPFAM" id="SSF56801">
    <property type="entry name" value="Acetyl-CoA synthetase-like"/>
    <property type="match status" value="1"/>
</dbReference>
<evidence type="ECO:0000256" key="17">
    <source>
        <dbReference type="ARBA" id="ARBA00052745"/>
    </source>
</evidence>
<feature type="domain" description="Carrier" evidence="25">
    <location>
        <begin position="1522"/>
        <end position="1600"/>
    </location>
</feature>
<dbReference type="FunFam" id="1.10.1200.10:FF:000005">
    <property type="entry name" value="Nonribosomal peptide synthetase 1"/>
    <property type="match status" value="1"/>
</dbReference>
<comment type="function">
    <text evidence="18">Part of the PpsABCDE complex involved in the biosynthesis of the lipid core common to phthiocerols and phenolphthiocerols by successive additions of malonyl-CoA or methylmalonyl-CoA extender units. PpsA can accept as substrate the activated forms of either icosanoyl (C20), docosanoyl (C22) or lignoceroyl (C24) groups from FadD26, or a (4-hydroxyphenyl)-C17 or (4-hydroxyphenyl)-C19 fatty acyl from FadD29. PpsA initiates the biosynthesis and extends its substrate using a malonyl-CoA extender unit. The PpsB and PpsC proteins add the second and third malonyl-CoA extender units. PpsD adds an (R)-methylmalonyl unit and PpsE adds a second (R)-methylmalonyl unit. The incorporation of the methylmalonyl units results in formation of two branched methyl groups in the elongated product.</text>
</comment>
<dbReference type="KEGG" id="ccx:COCOR_02798"/>
<dbReference type="InterPro" id="IPR014031">
    <property type="entry name" value="Ketoacyl_synth_C"/>
</dbReference>
<dbReference type="STRING" id="1144275.COCOR_02798"/>
<keyword evidence="12" id="KW-0443">Lipid metabolism</keyword>
<dbReference type="FunFam" id="3.40.47.10:FF:000042">
    <property type="entry name" value="Polyketide synthase Pks13"/>
    <property type="match status" value="1"/>
</dbReference>
<dbReference type="Pfam" id="PF00550">
    <property type="entry name" value="PP-binding"/>
    <property type="match status" value="2"/>
</dbReference>
<dbReference type="NCBIfam" id="TIGR01733">
    <property type="entry name" value="AA-adenyl-dom"/>
    <property type="match status" value="1"/>
</dbReference>
<dbReference type="Gene3D" id="3.90.1150.10">
    <property type="entry name" value="Aspartate Aminotransferase, domain 1"/>
    <property type="match status" value="1"/>
</dbReference>
<comment type="catalytic activity">
    <reaction evidence="14">
        <text>17-(4-hydroxyphenyl)heptadecanoyl-[(phenol)carboxyphthiodiolenone synthase] + 2 (S)-methylmalonyl-CoA + 3 malonyl-CoA + 5 NADPH + 10 H(+) = C35-(phenol)carboxyphthiodiolenone-[(phenol)carboxyphthiodiolenone synthase] + 5 CO2 + 5 NADP(+) + 5 CoA + 2 H2O</text>
        <dbReference type="Rhea" id="RHEA:57756"/>
        <dbReference type="Rhea" id="RHEA-COMP:14272"/>
        <dbReference type="Rhea" id="RHEA-COMP:14989"/>
        <dbReference type="ChEBI" id="CHEBI:15377"/>
        <dbReference type="ChEBI" id="CHEBI:15378"/>
        <dbReference type="ChEBI" id="CHEBI:16526"/>
        <dbReference type="ChEBI" id="CHEBI:57287"/>
        <dbReference type="ChEBI" id="CHEBI:57327"/>
        <dbReference type="ChEBI" id="CHEBI:57384"/>
        <dbReference type="ChEBI" id="CHEBI:57783"/>
        <dbReference type="ChEBI" id="CHEBI:58349"/>
        <dbReference type="ChEBI" id="CHEBI:133300"/>
        <dbReference type="ChEBI" id="CHEBI:142259"/>
        <dbReference type="EC" id="2.3.1.292"/>
    </reaction>
</comment>
<dbReference type="InterPro" id="IPR005814">
    <property type="entry name" value="Aminotrans_3"/>
</dbReference>
<dbReference type="Pfam" id="PF00109">
    <property type="entry name" value="ketoacyl-synt"/>
    <property type="match status" value="1"/>
</dbReference>
<dbReference type="InterPro" id="IPR016039">
    <property type="entry name" value="Thiolase-like"/>
</dbReference>
<dbReference type="HOGENOM" id="CLU_000022_9_1_7"/>
<dbReference type="SUPFAM" id="SSF53383">
    <property type="entry name" value="PLP-dependent transferases"/>
    <property type="match status" value="1"/>
</dbReference>
<dbReference type="Pfam" id="PF00501">
    <property type="entry name" value="AMP-binding"/>
    <property type="match status" value="1"/>
</dbReference>
<dbReference type="GO" id="GO:0004315">
    <property type="term" value="F:3-oxoacyl-[acyl-carrier-protein] synthase activity"/>
    <property type="evidence" value="ECO:0007669"/>
    <property type="project" value="InterPro"/>
</dbReference>
<evidence type="ECO:0000256" key="16">
    <source>
        <dbReference type="ARBA" id="ARBA00052119"/>
    </source>
</evidence>
<evidence type="ECO:0000256" key="8">
    <source>
        <dbReference type="ARBA" id="ARBA00022832"/>
    </source>
</evidence>
<dbReference type="CDD" id="cd00833">
    <property type="entry name" value="PKS"/>
    <property type="match status" value="1"/>
</dbReference>
<evidence type="ECO:0000256" key="4">
    <source>
        <dbReference type="ARBA" id="ARBA00006432"/>
    </source>
</evidence>
<keyword evidence="28" id="KW-1185">Reference proteome</keyword>
<keyword evidence="6" id="KW-0597">Phosphoprotein</keyword>
<dbReference type="Pfam" id="PF22621">
    <property type="entry name" value="CurL-like_PKS_C"/>
    <property type="match status" value="1"/>
</dbReference>
<gene>
    <name evidence="27" type="primary">pksN</name>
    <name evidence="27" type="ordered locus">COCOR_02798</name>
</gene>
<dbReference type="InParanoid" id="H8MX06"/>
<dbReference type="SUPFAM" id="SSF47336">
    <property type="entry name" value="ACP-like"/>
    <property type="match status" value="2"/>
</dbReference>
<dbReference type="Pfam" id="PF00698">
    <property type="entry name" value="Acyl_transf_1"/>
    <property type="match status" value="1"/>
</dbReference>
<sequence length="2274" mass="241839">MALGDKSVDAAHMQTVVARFTAQASRTPDTEAVRFEGVGLTYAALDRRSNQLAHHLRGLGVTTDVLVGVCLERSVEMVVAVLAVLKAGGAYLPLDPAYPAPRLAFMLEDAKAPVLLTQAKLRAGLPAFAGPVLCLDESPALFAPEAPASPVDASSLEGLAYAIYTSGSTGTPKGVAMGHRPLANLIAWQLGQSIAGPGTRTLQFSPLSFDVSFQELFGTWCSGGTLVLVRDELRLDAVLLLQLLADERVERLFLPFIALQNVAEIATSHQKVPPALREVVTAGEQLQVTHHLRAFFAALPGCALHNHYGPSETHVVSSYVLRGSPDTWPALPPIGKAVDGCELLVLDEQKKPVPQGESGELFLAGVCLAKGYLHREALTAERFVPHPLKPGTGERAYKTGDLARVLPDGNVEFLGRIDGQVKVRGYRIELGEIEVALGSHPAVKQVAVVAREDVPGDKRLVAYVVPDGTLEHAAGALRRHLSTRVPDYMVPSAFVVMDALPRTPSGKIDRRSLPAPLPTRPELQQAFVAPRSPLERTIADAWAQLLRIDRVGVHDSFFELGGNSLLALQCVARLRQAHGLEIPIVQLFQSPTVAQLAAVLTGDASRPSLKQLAEARQAKRRQAAGGAEPVAIIGMAGRFPGAPDIETFWKNLVGGVESVATFTREEVDPSVPAAERDAPEYVRARGILDGVELFDAAFFGIMPKEAQVMDPQQRLFLETAWEALESAGCVPETYPGLIGVFAGTHNNSYGPLHVLPRQDIVGRVGAFQAMVANEKDYVATRVAHKLDLRGPALSLNTACSTSLVAVAQAFWALQTHQCDVALAGGASVTVPQKSGHLYQEGGMLSQDGHCRPFDANATGTLFSDGLGAVVLKRLSDAQADGDVIHAVLRGVGINNDGAAKVSFAAPGVEGQATAIATAHANAGIDPRTIRYVEAHGTATPLGDPIEVEALSQAFRAHTSDTGFCAIGSVKSNFGHLTAAAGVAGLLKTVLSLKHRELPPTLHFQTPNPKIDFPRSPFFVQAKRSAWPEGTGPLRAGVSSFGVGGTNAHVVVEEAPERPASGPSKPRQLLTLSAKTPAAVTQAALRLAAHLQAHPEDSLADVAHTLATGRKAFPFRRAVVAGTHEEAVRALTAAEPEASGLESTPPVAFLFPGQGSQHPDMAHGLYRHAPAFRATVDACAEVLKPLLGRDLREVLFPKDPESPEAAEALRQTSFAQAALFTVEYALAQLWWSWGVRPGALVGHSVGEFVAACLAGVFTLEDALHLVAKRGQLMQAQAPGSMLSVRLSAEAVAPKLTDGLAIASDNGPRLCVVSGPTEAVQRLQAALEAEGTACRMLQTSHAFHSPMMDAAVAPFLETVKGVRLSEPRIPIVSTATGTWLKASEATSPEYWARHLRDTVRFSPALRTLWDKGDHLMLEVGPRVTLATLARQQATADQRSRVFASLGESTGDASDWTALLTAAGQLWRRGVALDWRAFHADEQRQRVTLPTYPFQRQRHWIDLERASVPAPTLSTGVALSPAPVPRAERLVPTLRNLFEELSGLELADADPGASFLELGLDSLVLTQAALAVQKQFGVKVTFRQLLEEVPSLGQLAAFLDGRMPPEAAPAPVAAAPTAQLTANILGQPQVAPSAGAAFPAQAAPAGSTFPAQAAPAQFAAAGAAFQAQAMAAPAGSLQAVVAQQLWLMTQQLALLSGQPAQAVAPQAFAPAPTAQPQPAQAPIAQAQAEQASAAQPQAAQPAPAAATDEADLKGPVKYDVKKAFGAIARISLAPKDALTPRQQTFLEDFTRRYNAKTQGSKRYAQDNRSQLSDPRVVTGFRPLLKELIYPLAVNRSKGSKLWDMDGNEYLDALNGFGSVMFGHAPDFITQAVHQQVNDGYELGPMHPLAGEVAKLVCEFTGADRAALCNTGSEAVMGAMRIARTVTGRSTIAIFSGSYHGIFDEVLVRGTKSLRTVPAAPGIMAGAVQDVLVLDYGTPESLEILRARADSLAAIMVEPVQSRRPDFQPREFLHQLRDLTQKSGSVYIFDEVITGFRMHPGGAQALFGVQADVATYGKVVGGGMPIGVIAGKRPFMDALDGGHWQFGDDSVPTVGVTYFAGTFVRHPLALAAAKAALEHMKAAGPELQRSVSAKADTLATTLNAFFDEVGAPLRIKHFGSLWKTFVTSDVANADLLFCLLRDKGIHIWDGFPCFFTTAHSDADLQRLITAFQDSVTELQDAGFLPGTARAQQQVPAAFDSNQPPVPGARLGRDPQGNPAWFVPHPTVPGKFVKLSETR</sequence>
<dbReference type="GO" id="GO:0016491">
    <property type="term" value="F:oxidoreductase activity"/>
    <property type="evidence" value="ECO:0007669"/>
    <property type="project" value="UniProtKB-KW"/>
</dbReference>
<evidence type="ECO:0000256" key="10">
    <source>
        <dbReference type="ARBA" id="ARBA00022898"/>
    </source>
</evidence>
<dbReference type="InterPro" id="IPR015422">
    <property type="entry name" value="PyrdxlP-dep_Trfase_small"/>
</dbReference>
<dbReference type="PANTHER" id="PTHR43775:SF51">
    <property type="entry name" value="INACTIVE PHENOLPHTHIOCEROL SYNTHESIS POLYKETIDE SYNTHASE TYPE I PKS1-RELATED"/>
    <property type="match status" value="1"/>
</dbReference>
<dbReference type="Gene3D" id="3.30.300.30">
    <property type="match status" value="1"/>
</dbReference>
<evidence type="ECO:0000259" key="25">
    <source>
        <dbReference type="PROSITE" id="PS50075"/>
    </source>
</evidence>
<dbReference type="Gene3D" id="3.30.70.250">
    <property type="entry name" value="Malonyl-CoA ACP transacylase, ACP-binding"/>
    <property type="match status" value="1"/>
</dbReference>
<dbReference type="InterPro" id="IPR025110">
    <property type="entry name" value="AMP-bd_C"/>
</dbReference>
<keyword evidence="13" id="KW-0511">Multifunctional enzyme</keyword>
<dbReference type="PROSITE" id="PS50075">
    <property type="entry name" value="CARRIER"/>
    <property type="match status" value="2"/>
</dbReference>
<dbReference type="Proteomes" id="UP000007587">
    <property type="component" value="Chromosome"/>
</dbReference>
<reference evidence="27 28" key="1">
    <citation type="journal article" date="2012" name="J. Bacteriol.">
        <title>Complete Genome Sequence of the Fruiting Myxobacterium Corallococcus coralloides DSM 2259.</title>
        <authorList>
            <person name="Huntley S."/>
            <person name="Zhang Y."/>
            <person name="Treuner-Lange A."/>
            <person name="Kneip S."/>
            <person name="Sensen C.W."/>
            <person name="Sogaard-Andersen L."/>
        </authorList>
    </citation>
    <scope>NUCLEOTIDE SEQUENCE [LARGE SCALE GENOMIC DNA]</scope>
    <source>
        <strain evidence="28">ATCC 25202 / DSM 2259 / NBRC 100086 / M2</strain>
    </source>
</reference>
<dbReference type="eggNOG" id="COG0001">
    <property type="taxonomic scope" value="Bacteria"/>
</dbReference>
<evidence type="ECO:0000313" key="27">
    <source>
        <dbReference type="EMBL" id="AFE09916.1"/>
    </source>
</evidence>
<dbReference type="Pfam" id="PF00202">
    <property type="entry name" value="Aminotran_3"/>
    <property type="match status" value="1"/>
</dbReference>
<dbReference type="GO" id="GO:0044550">
    <property type="term" value="P:secondary metabolite biosynthetic process"/>
    <property type="evidence" value="ECO:0007669"/>
    <property type="project" value="UniProtKB-ARBA"/>
</dbReference>
<dbReference type="InterPro" id="IPR018201">
    <property type="entry name" value="Ketoacyl_synth_AS"/>
</dbReference>
<dbReference type="InterPro" id="IPR049704">
    <property type="entry name" value="Aminotrans_3_PPA_site"/>
</dbReference>
<dbReference type="SMART" id="SM01294">
    <property type="entry name" value="PKS_PP_betabranch"/>
    <property type="match status" value="1"/>
</dbReference>
<dbReference type="InterPro" id="IPR020806">
    <property type="entry name" value="PKS_PP-bd"/>
</dbReference>
<dbReference type="InterPro" id="IPR050091">
    <property type="entry name" value="PKS_NRPS_Biosynth_Enz"/>
</dbReference>
<dbReference type="EMBL" id="CP003389">
    <property type="protein sequence ID" value="AFE09916.1"/>
    <property type="molecule type" value="Genomic_DNA"/>
</dbReference>
<evidence type="ECO:0000256" key="13">
    <source>
        <dbReference type="ARBA" id="ARBA00023268"/>
    </source>
</evidence>
<dbReference type="Pfam" id="PF02801">
    <property type="entry name" value="Ketoacyl-synt_C"/>
    <property type="match status" value="1"/>
</dbReference>
<evidence type="ECO:0000259" key="26">
    <source>
        <dbReference type="PROSITE" id="PS52004"/>
    </source>
</evidence>
<dbReference type="FunFam" id="3.40.50.980:FF:000001">
    <property type="entry name" value="Non-ribosomal peptide synthetase"/>
    <property type="match status" value="1"/>
</dbReference>
<dbReference type="Gene3D" id="3.40.50.980">
    <property type="match status" value="2"/>
</dbReference>
<dbReference type="PROSITE" id="PS00600">
    <property type="entry name" value="AA_TRANSFER_CLASS_3"/>
    <property type="match status" value="1"/>
</dbReference>
<dbReference type="InterPro" id="IPR045851">
    <property type="entry name" value="AMP-bd_C_sf"/>
</dbReference>
<dbReference type="GO" id="GO:0008483">
    <property type="term" value="F:transaminase activity"/>
    <property type="evidence" value="ECO:0007669"/>
    <property type="project" value="InterPro"/>
</dbReference>
<evidence type="ECO:0000256" key="24">
    <source>
        <dbReference type="SAM" id="MobiDB-lite"/>
    </source>
</evidence>
<dbReference type="SMART" id="SM00825">
    <property type="entry name" value="PKS_KS"/>
    <property type="match status" value="1"/>
</dbReference>
<evidence type="ECO:0000256" key="5">
    <source>
        <dbReference type="ARBA" id="ARBA00022450"/>
    </source>
</evidence>
<reference evidence="28" key="2">
    <citation type="submission" date="2012-03" db="EMBL/GenBank/DDBJ databases">
        <title>Genome sequence of the fruiting myxobacterium Corallococcus coralloides DSM 2259.</title>
        <authorList>
            <person name="Huntley S."/>
            <person name="Zhang Y."/>
            <person name="Treuner-Lange A."/>
            <person name="Sensen C.W."/>
            <person name="Sogaard-Andersen L."/>
        </authorList>
    </citation>
    <scope>NUCLEOTIDE SEQUENCE [LARGE SCALE GENOMIC DNA]</scope>
    <source>
        <strain evidence="28">ATCC 25202 / DSM 2259 / NBRC 100086 / M2</strain>
    </source>
</reference>
<evidence type="ECO:0000256" key="3">
    <source>
        <dbReference type="ARBA" id="ARBA00001957"/>
    </source>
</evidence>
<evidence type="ECO:0000256" key="14">
    <source>
        <dbReference type="ARBA" id="ARBA00050973"/>
    </source>
</evidence>
<evidence type="ECO:0000256" key="6">
    <source>
        <dbReference type="ARBA" id="ARBA00022553"/>
    </source>
</evidence>
<evidence type="ECO:0000256" key="11">
    <source>
        <dbReference type="ARBA" id="ARBA00023002"/>
    </source>
</evidence>
<dbReference type="SUPFAM" id="SSF52151">
    <property type="entry name" value="FabD/lysophospholipase-like"/>
    <property type="match status" value="1"/>
</dbReference>
<evidence type="ECO:0000256" key="19">
    <source>
        <dbReference type="ARBA" id="ARBA00066974"/>
    </source>
</evidence>
<dbReference type="FunFam" id="3.30.300.30:FF:000010">
    <property type="entry name" value="Enterobactin synthetase component F"/>
    <property type="match status" value="1"/>
</dbReference>
<dbReference type="GO" id="GO:0030170">
    <property type="term" value="F:pyridoxal phosphate binding"/>
    <property type="evidence" value="ECO:0007669"/>
    <property type="project" value="InterPro"/>
</dbReference>
<dbReference type="InterPro" id="IPR015421">
    <property type="entry name" value="PyrdxlP-dep_Trfase_major"/>
</dbReference>
<dbReference type="InterPro" id="IPR010071">
    <property type="entry name" value="AA_adenyl_dom"/>
</dbReference>
<feature type="compositionally biased region" description="Low complexity" evidence="24">
    <location>
        <begin position="1705"/>
        <end position="1743"/>
    </location>
</feature>
<dbReference type="InterPro" id="IPR000873">
    <property type="entry name" value="AMP-dep_synth/lig_dom"/>
</dbReference>
<protein>
    <recommendedName>
        <fullName evidence="20">Phenolphthiocerol/phthiocerol polyketide synthase subunit E</fullName>
        <ecNumber evidence="19">2.3.1.292</ecNumber>
    </recommendedName>
    <alternativeName>
        <fullName evidence="22">(Phenol)carboxyphthiodiolenone synthase subunit E</fullName>
    </alternativeName>
    <alternativeName>
        <fullName evidence="23">Beta-ketoacyl-acyl-carrier-protein synthase I</fullName>
    </alternativeName>
    <alternativeName>
        <fullName evidence="21">Phthiocerol synthesis polyketide synthase type I PpsE</fullName>
    </alternativeName>
</protein>
<dbReference type="GO" id="GO:0034081">
    <property type="term" value="C:polyketide synthase complex"/>
    <property type="evidence" value="ECO:0007669"/>
    <property type="project" value="UniProtKB-ARBA"/>
</dbReference>
<dbReference type="SMART" id="SM00823">
    <property type="entry name" value="PKS_PP"/>
    <property type="match status" value="2"/>
</dbReference>
<evidence type="ECO:0000256" key="12">
    <source>
        <dbReference type="ARBA" id="ARBA00023098"/>
    </source>
</evidence>
<keyword evidence="7 27" id="KW-0808">Transferase</keyword>
<dbReference type="Gene3D" id="3.40.640.10">
    <property type="entry name" value="Type I PLP-dependent aspartate aminotransferase-like (Major domain)"/>
    <property type="match status" value="1"/>
</dbReference>
<comment type="cofactor">
    <cofactor evidence="3">
        <name>pantetheine 4'-phosphate</name>
        <dbReference type="ChEBI" id="CHEBI:47942"/>
    </cofactor>
</comment>
<keyword evidence="11" id="KW-0560">Oxidoreductase</keyword>
<evidence type="ECO:0000256" key="21">
    <source>
        <dbReference type="ARBA" id="ARBA00075053"/>
    </source>
</evidence>
<dbReference type="SUPFAM" id="SSF55048">
    <property type="entry name" value="Probable ACP-binding domain of malonyl-CoA ACP transacylase"/>
    <property type="match status" value="1"/>
</dbReference>
<evidence type="ECO:0000313" key="28">
    <source>
        <dbReference type="Proteomes" id="UP000007587"/>
    </source>
</evidence>
<evidence type="ECO:0000256" key="2">
    <source>
        <dbReference type="ARBA" id="ARBA00001937"/>
    </source>
</evidence>
<feature type="region of interest" description="Disordered" evidence="24">
    <location>
        <begin position="1705"/>
        <end position="1747"/>
    </location>
</feature>
<dbReference type="OrthoDB" id="9778690at2"/>
<dbReference type="PROSITE" id="PS52004">
    <property type="entry name" value="KS3_2"/>
    <property type="match status" value="1"/>
</dbReference>
<dbReference type="SMART" id="SM00827">
    <property type="entry name" value="PKS_AT"/>
    <property type="match status" value="1"/>
</dbReference>
<dbReference type="EC" id="2.3.1.292" evidence="19"/>
<comment type="catalytic activity">
    <reaction evidence="17">
        <text>icosanoyl-[(phenol)carboxyphthiodiolenone synthase] + 2 (S)-methylmalonyl-CoA + 3 malonyl-CoA + 5 NADPH + 10 H(+) = C32-carboxyphthiodiolenone-[(phenol)carboxyphthiodiolenone synthase] + 5 CO2 + 5 NADP(+) + 5 CoA + 2 H2O</text>
        <dbReference type="Rhea" id="RHEA:57748"/>
        <dbReference type="Rhea" id="RHEA-COMP:14985"/>
        <dbReference type="Rhea" id="RHEA-COMP:14986"/>
        <dbReference type="ChEBI" id="CHEBI:15377"/>
        <dbReference type="ChEBI" id="CHEBI:15378"/>
        <dbReference type="ChEBI" id="CHEBI:16526"/>
        <dbReference type="ChEBI" id="CHEBI:57287"/>
        <dbReference type="ChEBI" id="CHEBI:57327"/>
        <dbReference type="ChEBI" id="CHEBI:57384"/>
        <dbReference type="ChEBI" id="CHEBI:57783"/>
        <dbReference type="ChEBI" id="CHEBI:58349"/>
        <dbReference type="ChEBI" id="CHEBI:87848"/>
        <dbReference type="ChEBI" id="CHEBI:142236"/>
        <dbReference type="EC" id="2.3.1.292"/>
    </reaction>
</comment>
<dbReference type="InterPro" id="IPR020841">
    <property type="entry name" value="PKS_Beta-ketoAc_synthase_dom"/>
</dbReference>
<dbReference type="Gene3D" id="3.30.70.3290">
    <property type="match status" value="1"/>
</dbReference>
<dbReference type="InterPro" id="IPR009081">
    <property type="entry name" value="PP-bd_ACP"/>
</dbReference>
<comment type="catalytic activity">
    <reaction evidence="15">
        <text>19-(4-hydroxyphenyl)nonadecanoyl-[(phenol)carboxyphthiodiolenone synthase] + 2 (S)-methylmalonyl-CoA + 3 malonyl-CoA + 5 NADPH + 10 H(+) = C37-(phenol)carboxyphthiodiolenone-[(phenol)carboxyphthiodiolenone synthase] + 5 CO2 + 5 NADP(+) + 5 CoA + 2 H2O</text>
        <dbReference type="Rhea" id="RHEA:57760"/>
        <dbReference type="Rhea" id="RHEA-COMP:14273"/>
        <dbReference type="Rhea" id="RHEA-COMP:14990"/>
        <dbReference type="ChEBI" id="CHEBI:15377"/>
        <dbReference type="ChEBI" id="CHEBI:15378"/>
        <dbReference type="ChEBI" id="CHEBI:16526"/>
        <dbReference type="ChEBI" id="CHEBI:57287"/>
        <dbReference type="ChEBI" id="CHEBI:57327"/>
        <dbReference type="ChEBI" id="CHEBI:57384"/>
        <dbReference type="ChEBI" id="CHEBI:57783"/>
        <dbReference type="ChEBI" id="CHEBI:58349"/>
        <dbReference type="ChEBI" id="CHEBI:133301"/>
        <dbReference type="ChEBI" id="CHEBI:142260"/>
        <dbReference type="EC" id="2.3.1.292"/>
    </reaction>
</comment>
<dbReference type="GO" id="GO:0031177">
    <property type="term" value="F:phosphopantetheine binding"/>
    <property type="evidence" value="ECO:0007669"/>
    <property type="project" value="InterPro"/>
</dbReference>
<evidence type="ECO:0000256" key="1">
    <source>
        <dbReference type="ARBA" id="ARBA00001933"/>
    </source>
</evidence>
<evidence type="ECO:0000256" key="15">
    <source>
        <dbReference type="ARBA" id="ARBA00051971"/>
    </source>
</evidence>
<dbReference type="eggNOG" id="COG1020">
    <property type="taxonomic scope" value="Bacteria"/>
</dbReference>
<dbReference type="SUPFAM" id="SSF53901">
    <property type="entry name" value="Thiolase-like"/>
    <property type="match status" value="1"/>
</dbReference>
<dbReference type="Pfam" id="PF13193">
    <property type="entry name" value="AMP-binding_C"/>
    <property type="match status" value="1"/>
</dbReference>
<dbReference type="GO" id="GO:0006633">
    <property type="term" value="P:fatty acid biosynthetic process"/>
    <property type="evidence" value="ECO:0007669"/>
    <property type="project" value="InterPro"/>
</dbReference>
<feature type="domain" description="Carrier" evidence="25">
    <location>
        <begin position="529"/>
        <end position="604"/>
    </location>
</feature>
<dbReference type="InterPro" id="IPR014030">
    <property type="entry name" value="Ketoacyl_synth_N"/>
</dbReference>
<comment type="catalytic activity">
    <reaction evidence="16">
        <text>docosanoyl-[(phenol)carboxyphthiodiolenone synthase] + 2 (S)-methylmalonyl-CoA + 3 malonyl-CoA + 5 NADPH + 10 H(+) = C34-carboxyphthiodiolenone-[(phenol)carboxyphthiodiolenone synthase] + 5 CO2 + 5 NADP(+) + 5 CoA + 2 H2O</text>
        <dbReference type="Rhea" id="RHEA:57752"/>
        <dbReference type="Rhea" id="RHEA-COMP:14987"/>
        <dbReference type="Rhea" id="RHEA-COMP:14988"/>
        <dbReference type="ChEBI" id="CHEBI:15377"/>
        <dbReference type="ChEBI" id="CHEBI:15378"/>
        <dbReference type="ChEBI" id="CHEBI:16526"/>
        <dbReference type="ChEBI" id="CHEBI:57287"/>
        <dbReference type="ChEBI" id="CHEBI:57327"/>
        <dbReference type="ChEBI" id="CHEBI:57384"/>
        <dbReference type="ChEBI" id="CHEBI:57783"/>
        <dbReference type="ChEBI" id="CHEBI:58349"/>
        <dbReference type="ChEBI" id="CHEBI:142237"/>
        <dbReference type="ChEBI" id="CHEBI:142238"/>
        <dbReference type="EC" id="2.3.1.292"/>
    </reaction>
</comment>
<dbReference type="CDD" id="cd17651">
    <property type="entry name" value="A_NRPS_VisG_like"/>
    <property type="match status" value="1"/>
</dbReference>
<evidence type="ECO:0000256" key="20">
    <source>
        <dbReference type="ARBA" id="ARBA00073623"/>
    </source>
</evidence>
<dbReference type="InterPro" id="IPR014043">
    <property type="entry name" value="Acyl_transferase_dom"/>
</dbReference>
<proteinExistence type="inferred from homology"/>
<comment type="cofactor">
    <cofactor evidence="1">
        <name>pyridoxal 5'-phosphate</name>
        <dbReference type="ChEBI" id="CHEBI:597326"/>
    </cofactor>
</comment>